<dbReference type="EMBL" id="CABHNA010000086">
    <property type="protein sequence ID" value="VUX18846.1"/>
    <property type="molecule type" value="Genomic_DNA"/>
</dbReference>
<evidence type="ECO:0000259" key="5">
    <source>
        <dbReference type="PROSITE" id="PS50930"/>
    </source>
</evidence>
<keyword evidence="7" id="KW-1185">Reference proteome</keyword>
<dbReference type="AlphaFoldDB" id="A0A564UH19"/>
<proteinExistence type="predicted"/>
<reference evidence="6 7" key="1">
    <citation type="submission" date="2019-07" db="EMBL/GenBank/DDBJ databases">
        <authorList>
            <person name="Hibberd C M."/>
            <person name="Gehrig L. J."/>
            <person name="Chang H.-W."/>
            <person name="Venkatesh S."/>
        </authorList>
    </citation>
    <scope>NUCLEOTIDE SEQUENCE [LARGE SCALE GENOMIC DNA]</scope>
    <source>
        <strain evidence="6">Ruminococcus_torques_SSTS_Bg7063</strain>
    </source>
</reference>
<evidence type="ECO:0000256" key="2">
    <source>
        <dbReference type="ARBA" id="ARBA00024867"/>
    </source>
</evidence>
<dbReference type="Gene3D" id="3.40.50.2300">
    <property type="match status" value="1"/>
</dbReference>
<dbReference type="Pfam" id="PF04397">
    <property type="entry name" value="LytTR"/>
    <property type="match status" value="1"/>
</dbReference>
<dbReference type="GO" id="GO:0003677">
    <property type="term" value="F:DNA binding"/>
    <property type="evidence" value="ECO:0007669"/>
    <property type="project" value="InterPro"/>
</dbReference>
<dbReference type="PROSITE" id="PS50110">
    <property type="entry name" value="RESPONSE_REGULATORY"/>
    <property type="match status" value="1"/>
</dbReference>
<dbReference type="InterPro" id="IPR007492">
    <property type="entry name" value="LytTR_DNA-bd_dom"/>
</dbReference>
<sequence length="239" mass="27464">MKIAICDDDRNELLQIQTLLDLYAQERQMEFIVKEYHSSFELASAAANETFQIYLLDVLMPVLNGIDLAREIRLMDKAADILFLTSSPEFAVESYMVKASNYLLKPVQKEILFQALDDIFMRQINEAGTSIIVKTTIGVHKIHLTSLVYVEALNRKVIYHLKTGEQIASAERFSSVCDSLMQHSEFLLPHRSYLVNMNYIRSITASDMLLQSGKIIPLAQRRVSEIKKLYLAFQMEEVY</sequence>
<accession>A0A564UH19</accession>
<dbReference type="PANTHER" id="PTHR37299">
    <property type="entry name" value="TRANSCRIPTIONAL REGULATOR-RELATED"/>
    <property type="match status" value="1"/>
</dbReference>
<dbReference type="Pfam" id="PF00072">
    <property type="entry name" value="Response_reg"/>
    <property type="match status" value="1"/>
</dbReference>
<organism evidence="6 7">
    <name type="scientific">[Ruminococcus] torques</name>
    <dbReference type="NCBI Taxonomy" id="33039"/>
    <lineage>
        <taxon>Bacteria</taxon>
        <taxon>Bacillati</taxon>
        <taxon>Bacillota</taxon>
        <taxon>Clostridia</taxon>
        <taxon>Lachnospirales</taxon>
        <taxon>Lachnospiraceae</taxon>
        <taxon>Mediterraneibacter</taxon>
    </lineage>
</organism>
<evidence type="ECO:0000256" key="1">
    <source>
        <dbReference type="ARBA" id="ARBA00018672"/>
    </source>
</evidence>
<protein>
    <recommendedName>
        <fullName evidence="1">Stage 0 sporulation protein A homolog</fullName>
    </recommendedName>
</protein>
<dbReference type="PROSITE" id="PS50930">
    <property type="entry name" value="HTH_LYTTR"/>
    <property type="match status" value="1"/>
</dbReference>
<name>A0A564UH19_9FIRM</name>
<comment type="function">
    <text evidence="2">May play the central regulatory role in sporulation. It may be an element of the effector pathway responsible for the activation of sporulation genes in response to nutritional stress. Spo0A may act in concert with spo0H (a sigma factor) to control the expression of some genes that are critical to the sporulation process.</text>
</comment>
<dbReference type="SMART" id="SM00850">
    <property type="entry name" value="LytTR"/>
    <property type="match status" value="1"/>
</dbReference>
<evidence type="ECO:0000256" key="3">
    <source>
        <dbReference type="PROSITE-ProRule" id="PRU00169"/>
    </source>
</evidence>
<dbReference type="GO" id="GO:0000156">
    <property type="term" value="F:phosphorelay response regulator activity"/>
    <property type="evidence" value="ECO:0007669"/>
    <property type="project" value="InterPro"/>
</dbReference>
<dbReference type="PANTHER" id="PTHR37299:SF1">
    <property type="entry name" value="STAGE 0 SPORULATION PROTEIN A HOMOLOG"/>
    <property type="match status" value="1"/>
</dbReference>
<evidence type="ECO:0000259" key="4">
    <source>
        <dbReference type="PROSITE" id="PS50110"/>
    </source>
</evidence>
<dbReference type="Proteomes" id="UP000363661">
    <property type="component" value="Unassembled WGS sequence"/>
</dbReference>
<feature type="domain" description="Response regulatory" evidence="4">
    <location>
        <begin position="2"/>
        <end position="120"/>
    </location>
</feature>
<dbReference type="InterPro" id="IPR001789">
    <property type="entry name" value="Sig_transdc_resp-reg_receiver"/>
</dbReference>
<dbReference type="InterPro" id="IPR011006">
    <property type="entry name" value="CheY-like_superfamily"/>
</dbReference>
<keyword evidence="3" id="KW-0597">Phosphoprotein</keyword>
<dbReference type="SMART" id="SM00448">
    <property type="entry name" value="REC"/>
    <property type="match status" value="1"/>
</dbReference>
<evidence type="ECO:0000313" key="6">
    <source>
        <dbReference type="EMBL" id="VUX18846.1"/>
    </source>
</evidence>
<feature type="modified residue" description="4-aspartylphosphate" evidence="3">
    <location>
        <position position="57"/>
    </location>
</feature>
<dbReference type="SUPFAM" id="SSF52172">
    <property type="entry name" value="CheY-like"/>
    <property type="match status" value="1"/>
</dbReference>
<evidence type="ECO:0000313" key="7">
    <source>
        <dbReference type="Proteomes" id="UP000363661"/>
    </source>
</evidence>
<feature type="domain" description="HTH LytTR-type" evidence="5">
    <location>
        <begin position="131"/>
        <end position="232"/>
    </location>
</feature>
<dbReference type="Gene3D" id="2.40.50.1020">
    <property type="entry name" value="LytTr DNA-binding domain"/>
    <property type="match status" value="1"/>
</dbReference>
<gene>
    <name evidence="6" type="primary">ypdB_2</name>
    <name evidence="6" type="ORF">RTSSTS7063_02461</name>
</gene>
<dbReference type="RefSeq" id="WP_186290858.1">
    <property type="nucleotide sequence ID" value="NZ_CABHNA010000086.1"/>
</dbReference>
<dbReference type="InterPro" id="IPR046947">
    <property type="entry name" value="LytR-like"/>
</dbReference>